<evidence type="ECO:0000313" key="2">
    <source>
        <dbReference type="Proteomes" id="UP001153737"/>
    </source>
</evidence>
<dbReference type="AlphaFoldDB" id="A0A9N9SJC2"/>
<dbReference type="Proteomes" id="UP001153737">
    <property type="component" value="Chromosome 5"/>
</dbReference>
<dbReference type="EMBL" id="OU896711">
    <property type="protein sequence ID" value="CAG9821970.1"/>
    <property type="molecule type" value="Genomic_DNA"/>
</dbReference>
<keyword evidence="2" id="KW-1185">Reference proteome</keyword>
<evidence type="ECO:0008006" key="3">
    <source>
        <dbReference type="Google" id="ProtNLM"/>
    </source>
</evidence>
<accession>A0A9N9SJC2</accession>
<evidence type="ECO:0000313" key="1">
    <source>
        <dbReference type="EMBL" id="CAG9821970.1"/>
    </source>
</evidence>
<dbReference type="OrthoDB" id="6711362at2759"/>
<reference evidence="1" key="1">
    <citation type="submission" date="2022-01" db="EMBL/GenBank/DDBJ databases">
        <authorList>
            <person name="King R."/>
        </authorList>
    </citation>
    <scope>NUCLEOTIDE SEQUENCE</scope>
</reference>
<protein>
    <recommendedName>
        <fullName evidence="3">Tesmin/TSO1-like CXC domain-containing protein</fullName>
    </recommendedName>
</protein>
<name>A0A9N9SJC2_PHACE</name>
<sequence>MIIKSLHDNAWCIEKQNLSLALSLSVPLPSDVHQSIPTVLAFDNIDRLEETLKGSGTSHRVNGIIIQPFTESSITRSQNALPTLAPINEKIRKIEIDDRPLPCYIEKTRNGPLPIEAADLPVECASSVDEAKHKNYVWFLTRLVEPKTQKTYRLNYLPTIDSPATEKATVLQILRRSEEIRKYLQMDCIVVVMDQALYCKAVEILWAHQQEQSWRIFPMMGNFHTICNLLSIIGLLFGNYGLRDLAVDSGVIAEGSIDKVLDGKHYNRAIRLHKLVYEACMIVLYSGFLEWLDSNELNLAHVSQCFTSLCHETNYVSHNSILQDEDVRTILKYFDNYLTHLRTSNGAMSSFWMKYIDLVEIVLAFLRANREGNWFLFLAAVEKMVPWCFALDRVNYSRYLSYHFLELTKLEKDNLFVHQYFVDGGFSVQLRSNNSFSRIPVDQAIEETVNKDTQTPGGTKGFSLKKQAVARYYVNAEHRASALRNLRSILSSSKTSQCHPDLRSQRIIIDEKDVTALAELLANEWTNPFDNNPSDIVHLSTGISVDESTASDLIDSETKGKIAYQEFTSRLANGEGFHKPIKKVGLKISRTKKSKTTEVGNKEVILQCDRNLFSRMTYIAENQQLDMKEVFKYPLAPFPWTLANVDGSLKKTCKSVFAHFLEKYTTPASLPEKESACLIDAMAVLQSIKGEQKTFEELSMIVFKQVLNIGRNCCRVDIVFDVYREVSIKSLEREKRGTAEGIKFSEIKGGHKVVCWRKLLRNSESKNKMIKFFVDSWKEDKFRSIIGNQEIFVTVGEMCFRITSFESKTVPELFCTQEEADSRMMLHARNAASSYESVLCFSNDTDVLVLAVGLCKTIKSKSLCIVKKHKIVLTVIQVSQIVAALGEQLVTALIGYYCWSGCDTVSAFAGQGKVKGFKLLCKKEQKCIEAFSKLGRDWVLSDDVDNIIEEFVCQLYAPKCKVKSVDELRYQMFRGKEGQIESFQMPPCKDTLRQHNKRANYQAGIWLRSLETKPLIPDPFSHGWEKDISGNLSVKWMEGLPALECVLSFLRCHCKSNCAPETCSCLATQIRCTESCGCKGCTKETADEEECNYNNYNSDSSEED</sequence>
<reference evidence="1" key="2">
    <citation type="submission" date="2022-10" db="EMBL/GenBank/DDBJ databases">
        <authorList>
            <consortium name="ENA_rothamsted_submissions"/>
            <consortium name="culmorum"/>
            <person name="King R."/>
        </authorList>
    </citation>
    <scope>NUCLEOTIDE SEQUENCE</scope>
</reference>
<organism evidence="1 2">
    <name type="scientific">Phaedon cochleariae</name>
    <name type="common">Mustard beetle</name>
    <dbReference type="NCBI Taxonomy" id="80249"/>
    <lineage>
        <taxon>Eukaryota</taxon>
        <taxon>Metazoa</taxon>
        <taxon>Ecdysozoa</taxon>
        <taxon>Arthropoda</taxon>
        <taxon>Hexapoda</taxon>
        <taxon>Insecta</taxon>
        <taxon>Pterygota</taxon>
        <taxon>Neoptera</taxon>
        <taxon>Endopterygota</taxon>
        <taxon>Coleoptera</taxon>
        <taxon>Polyphaga</taxon>
        <taxon>Cucujiformia</taxon>
        <taxon>Chrysomeloidea</taxon>
        <taxon>Chrysomelidae</taxon>
        <taxon>Chrysomelinae</taxon>
        <taxon>Chrysomelini</taxon>
        <taxon>Phaedon</taxon>
    </lineage>
</organism>
<gene>
    <name evidence="1" type="ORF">PHAECO_LOCUS9474</name>
</gene>
<dbReference type="PANTHER" id="PTHR46704">
    <property type="entry name" value="CXC DOMAIN-CONTAINING PROTEIN-RELATED"/>
    <property type="match status" value="1"/>
</dbReference>
<dbReference type="PANTHER" id="PTHR46704:SF9">
    <property type="entry name" value="BHLH DOMAIN-CONTAINING PROTEIN"/>
    <property type="match status" value="1"/>
</dbReference>
<proteinExistence type="predicted"/>